<organism evidence="4 5">
    <name type="scientific">Alicyclobacillus fastidiosus</name>
    <dbReference type="NCBI Taxonomy" id="392011"/>
    <lineage>
        <taxon>Bacteria</taxon>
        <taxon>Bacillati</taxon>
        <taxon>Bacillota</taxon>
        <taxon>Bacilli</taxon>
        <taxon>Bacillales</taxon>
        <taxon>Alicyclobacillaceae</taxon>
        <taxon>Alicyclobacillus</taxon>
    </lineage>
</organism>
<dbReference type="Pfam" id="PF01740">
    <property type="entry name" value="STAS"/>
    <property type="match status" value="1"/>
</dbReference>
<evidence type="ECO:0000256" key="1">
    <source>
        <dbReference type="ARBA" id="ARBA00009013"/>
    </source>
</evidence>
<dbReference type="EMBL" id="JBDXSU010000015">
    <property type="protein sequence ID" value="MFB5191905.1"/>
    <property type="molecule type" value="Genomic_DNA"/>
</dbReference>
<feature type="domain" description="STAS" evidence="3">
    <location>
        <begin position="3"/>
        <end position="102"/>
    </location>
</feature>
<evidence type="ECO:0000256" key="2">
    <source>
        <dbReference type="RuleBase" id="RU003749"/>
    </source>
</evidence>
<evidence type="ECO:0000259" key="3">
    <source>
        <dbReference type="PROSITE" id="PS50801"/>
    </source>
</evidence>
<evidence type="ECO:0000313" key="5">
    <source>
        <dbReference type="Proteomes" id="UP001579974"/>
    </source>
</evidence>
<evidence type="ECO:0000313" key="4">
    <source>
        <dbReference type="EMBL" id="MFB5191905.1"/>
    </source>
</evidence>
<dbReference type="InterPro" id="IPR003658">
    <property type="entry name" value="Anti-sigma_ant"/>
</dbReference>
<dbReference type="SUPFAM" id="SSF52091">
    <property type="entry name" value="SpoIIaa-like"/>
    <property type="match status" value="1"/>
</dbReference>
<accession>A0ABV5AIP4</accession>
<dbReference type="PANTHER" id="PTHR33495">
    <property type="entry name" value="ANTI-SIGMA FACTOR ANTAGONIST TM_1081-RELATED-RELATED"/>
    <property type="match status" value="1"/>
</dbReference>
<proteinExistence type="inferred from homology"/>
<dbReference type="Gene3D" id="3.30.750.24">
    <property type="entry name" value="STAS domain"/>
    <property type="match status" value="1"/>
</dbReference>
<protein>
    <recommendedName>
        <fullName evidence="2">Anti-sigma factor antagonist</fullName>
    </recommendedName>
</protein>
<comment type="caution">
    <text evidence="4">The sequence shown here is derived from an EMBL/GenBank/DDBJ whole genome shotgun (WGS) entry which is preliminary data.</text>
</comment>
<dbReference type="NCBIfam" id="TIGR00377">
    <property type="entry name" value="ant_ant_sig"/>
    <property type="match status" value="1"/>
</dbReference>
<dbReference type="PROSITE" id="PS50801">
    <property type="entry name" value="STAS"/>
    <property type="match status" value="1"/>
</dbReference>
<dbReference type="RefSeq" id="WP_275475018.1">
    <property type="nucleotide sequence ID" value="NZ_CP162940.1"/>
</dbReference>
<dbReference type="InterPro" id="IPR002645">
    <property type="entry name" value="STAS_dom"/>
</dbReference>
<reference evidence="4 5" key="1">
    <citation type="journal article" date="2024" name="Int. J. Mol. Sci.">
        <title>Exploration of Alicyclobacillus spp. Genome in Search of Antibiotic Resistance.</title>
        <authorList>
            <person name="Bucka-Kolendo J."/>
            <person name="Kiousi D.E."/>
            <person name="Dekowska A."/>
            <person name="Mikolajczuk-Szczyrba A."/>
            <person name="Karadedos D.M."/>
            <person name="Michael P."/>
            <person name="Galanis A."/>
            <person name="Sokolowska B."/>
        </authorList>
    </citation>
    <scope>NUCLEOTIDE SEQUENCE [LARGE SCALE GENOMIC DNA]</scope>
    <source>
        <strain evidence="4 5">KKP 3000</strain>
    </source>
</reference>
<keyword evidence="5" id="KW-1185">Reference proteome</keyword>
<comment type="similarity">
    <text evidence="1 2">Belongs to the anti-sigma-factor antagonist family.</text>
</comment>
<dbReference type="Proteomes" id="UP001579974">
    <property type="component" value="Unassembled WGS sequence"/>
</dbReference>
<dbReference type="InterPro" id="IPR036513">
    <property type="entry name" value="STAS_dom_sf"/>
</dbReference>
<gene>
    <name evidence="4" type="ORF">KKP3000_000693</name>
</gene>
<dbReference type="CDD" id="cd07043">
    <property type="entry name" value="STAS_anti-anti-sigma_factors"/>
    <property type="match status" value="1"/>
</dbReference>
<name>A0ABV5AIP4_9BACL</name>
<sequence length="102" mass="10985">MSLSVEVKNKVNSVVVTVTGDVDFSTVHDLLAVMTEHREQSISIDCSGLSFIDSTGIGLILRTIMELGETGCEITLDAVPPQIQEILDEMGVSDILHELAGR</sequence>